<dbReference type="InterPro" id="IPR021550">
    <property type="entry name" value="DUF2897"/>
</dbReference>
<feature type="compositionally biased region" description="Basic and acidic residues" evidence="1">
    <location>
        <begin position="66"/>
        <end position="86"/>
    </location>
</feature>
<reference evidence="3 4" key="1">
    <citation type="journal article" date="2011" name="Front. Microbiol.">
        <title>Genomic signatures of strain selection and enhancement in Bacillus atrophaeus var. globigii, a historical biowarfare simulant.</title>
        <authorList>
            <person name="Gibbons H.S."/>
            <person name="Broomall S.M."/>
            <person name="McNew L.A."/>
            <person name="Daligault H."/>
            <person name="Chapman C."/>
            <person name="Bruce D."/>
            <person name="Karavis M."/>
            <person name="Krepps M."/>
            <person name="McGregor P.A."/>
            <person name="Hong C."/>
            <person name="Park K.H."/>
            <person name="Akmal A."/>
            <person name="Feldman A."/>
            <person name="Lin J.S."/>
            <person name="Chang W.E."/>
            <person name="Higgs B.W."/>
            <person name="Demirev P."/>
            <person name="Lindquist J."/>
            <person name="Liem A."/>
            <person name="Fochler E."/>
            <person name="Read T.D."/>
            <person name="Tapia R."/>
            <person name="Johnson S."/>
            <person name="Bishop-Lilly K.A."/>
            <person name="Detter C."/>
            <person name="Han C."/>
            <person name="Sozhamannan S."/>
            <person name="Rosenzweig C.N."/>
            <person name="Skowronski E.W."/>
        </authorList>
    </citation>
    <scope>NUCLEOTIDE SEQUENCE [LARGE SCALE GENOMIC DNA]</scope>
    <source>
        <strain evidence="3 4">AIT1</strain>
    </source>
</reference>
<keyword evidence="4" id="KW-1185">Reference proteome</keyword>
<evidence type="ECO:0000256" key="1">
    <source>
        <dbReference type="SAM" id="MobiDB-lite"/>
    </source>
</evidence>
<comment type="caution">
    <text evidence="3">The sequence shown here is derived from an EMBL/GenBank/DDBJ whole genome shotgun (WGS) entry which is preliminary data.</text>
</comment>
<keyword evidence="2" id="KW-0812">Transmembrane</keyword>
<dbReference type="Pfam" id="PF11446">
    <property type="entry name" value="DUF2897"/>
    <property type="match status" value="1"/>
</dbReference>
<protein>
    <recommendedName>
        <fullName evidence="5">DUF2897 domain-containing protein</fullName>
    </recommendedName>
</protein>
<evidence type="ECO:0000313" key="3">
    <source>
        <dbReference type="EMBL" id="RUO44317.1"/>
    </source>
</evidence>
<organism evidence="3 4">
    <name type="scientific">Aliidiomarina taiwanensis</name>
    <dbReference type="NCBI Taxonomy" id="946228"/>
    <lineage>
        <taxon>Bacteria</taxon>
        <taxon>Pseudomonadati</taxon>
        <taxon>Pseudomonadota</taxon>
        <taxon>Gammaproteobacteria</taxon>
        <taxon>Alteromonadales</taxon>
        <taxon>Idiomarinaceae</taxon>
        <taxon>Aliidiomarina</taxon>
    </lineage>
</organism>
<gene>
    <name evidence="3" type="ORF">CWE15_03865</name>
</gene>
<keyword evidence="2" id="KW-0472">Membrane</keyword>
<sequence>MHILRRMCDNLFIKLQHHKVNKEFRMLPTWAIIAIVAVIFLFIIGNILMVKESADMKMPDLLGKQKQAEQEAQAKREQASQSQKED</sequence>
<evidence type="ECO:0000256" key="2">
    <source>
        <dbReference type="SAM" id="Phobius"/>
    </source>
</evidence>
<dbReference type="AlphaFoldDB" id="A0A432XAA5"/>
<proteinExistence type="predicted"/>
<dbReference type="EMBL" id="PIPQ01000001">
    <property type="protein sequence ID" value="RUO44317.1"/>
    <property type="molecule type" value="Genomic_DNA"/>
</dbReference>
<feature type="transmembrane region" description="Helical" evidence="2">
    <location>
        <begin position="30"/>
        <end position="50"/>
    </location>
</feature>
<accession>A0A432XAA5</accession>
<dbReference type="Proteomes" id="UP000286976">
    <property type="component" value="Unassembled WGS sequence"/>
</dbReference>
<keyword evidence="2" id="KW-1133">Transmembrane helix</keyword>
<name>A0A432XAA5_9GAMM</name>
<evidence type="ECO:0008006" key="5">
    <source>
        <dbReference type="Google" id="ProtNLM"/>
    </source>
</evidence>
<feature type="region of interest" description="Disordered" evidence="1">
    <location>
        <begin position="61"/>
        <end position="86"/>
    </location>
</feature>
<evidence type="ECO:0000313" key="4">
    <source>
        <dbReference type="Proteomes" id="UP000286976"/>
    </source>
</evidence>